<name>T1AVT0_9ZZZZ</name>
<dbReference type="SUPFAM" id="SSF55811">
    <property type="entry name" value="Nudix"/>
    <property type="match status" value="1"/>
</dbReference>
<feature type="non-terminal residue" evidence="1">
    <location>
        <position position="1"/>
    </location>
</feature>
<comment type="caution">
    <text evidence="1">The sequence shown here is derived from an EMBL/GenBank/DDBJ whole genome shotgun (WGS) entry which is preliminary data.</text>
</comment>
<dbReference type="Gene3D" id="3.90.79.10">
    <property type="entry name" value="Nucleoside Triphosphate Pyrophosphohydrolase"/>
    <property type="match status" value="1"/>
</dbReference>
<dbReference type="InterPro" id="IPR015797">
    <property type="entry name" value="NUDIX_hydrolase-like_dom_sf"/>
</dbReference>
<proteinExistence type="predicted"/>
<protein>
    <submittedName>
        <fullName evidence="1">Isopentenyl-diphosphate delta-isomerase, type 1</fullName>
    </submittedName>
</protein>
<accession>T1AVT0</accession>
<reference evidence="1" key="1">
    <citation type="submission" date="2013-08" db="EMBL/GenBank/DDBJ databases">
        <authorList>
            <person name="Mendez C."/>
            <person name="Richter M."/>
            <person name="Ferrer M."/>
            <person name="Sanchez J."/>
        </authorList>
    </citation>
    <scope>NUCLEOTIDE SEQUENCE</scope>
</reference>
<dbReference type="AlphaFoldDB" id="T1AVT0"/>
<evidence type="ECO:0000313" key="1">
    <source>
        <dbReference type="EMBL" id="EQD46180.1"/>
    </source>
</evidence>
<dbReference type="GO" id="GO:0016853">
    <property type="term" value="F:isomerase activity"/>
    <property type="evidence" value="ECO:0007669"/>
    <property type="project" value="UniProtKB-KW"/>
</dbReference>
<keyword evidence="1" id="KW-0413">Isomerase</keyword>
<dbReference type="EMBL" id="AUZY01008353">
    <property type="protein sequence ID" value="EQD46180.1"/>
    <property type="molecule type" value="Genomic_DNA"/>
</dbReference>
<gene>
    <name evidence="1" type="ORF">B1B_12722</name>
</gene>
<reference evidence="1" key="2">
    <citation type="journal article" date="2014" name="ISME J.">
        <title>Microbial stratification in low pH oxic and suboxic macroscopic growths along an acid mine drainage.</title>
        <authorList>
            <person name="Mendez-Garcia C."/>
            <person name="Mesa V."/>
            <person name="Sprenger R.R."/>
            <person name="Richter M."/>
            <person name="Diez M.S."/>
            <person name="Solano J."/>
            <person name="Bargiela R."/>
            <person name="Golyshina O.V."/>
            <person name="Manteca A."/>
            <person name="Ramos J.L."/>
            <person name="Gallego J.R."/>
            <person name="Llorente I."/>
            <person name="Martins Dos Santos V.A."/>
            <person name="Jensen O.N."/>
            <person name="Pelaez A.I."/>
            <person name="Sanchez J."/>
            <person name="Ferrer M."/>
        </authorList>
    </citation>
    <scope>NUCLEOTIDE SEQUENCE</scope>
</reference>
<organism evidence="1">
    <name type="scientific">mine drainage metagenome</name>
    <dbReference type="NCBI Taxonomy" id="410659"/>
    <lineage>
        <taxon>unclassified sequences</taxon>
        <taxon>metagenomes</taxon>
        <taxon>ecological metagenomes</taxon>
    </lineage>
</organism>
<sequence length="75" mass="9176">SEYEFCWVYIGTSSEPARANANEVSEFRHIRPEQLDQAMDSQPGKFTPWFRMEWERIRKQYWPHVESFIKHRQIS</sequence>